<dbReference type="PANTHER" id="PTHR23088:SF50">
    <property type="entry name" value="HYDROLASE YHCX"/>
    <property type="match status" value="1"/>
</dbReference>
<evidence type="ECO:0000313" key="5">
    <source>
        <dbReference type="Proteomes" id="UP000297475"/>
    </source>
</evidence>
<sequence length="515" mass="59227">MDHEELHLNLRNLTRADYPQIEALMNQVYTDLGGAWPQHTIDQLIREFPEGQLGIEDGGQLVGVALTVLVDYARFSDPHTYDDIVDSHERIQGQSTNGDALYGLDVLIHSDYRGYRLGRRLYDARKELCRQYNLRGILAGGRIPQYHQYRGEMNPAQYIEAVSRKEVHDPILSFQLSNEFQVKRVLRQYLPEDEESAGYATLLEWTNIFYEPEALVVETRKSSVRLGAVQWQMRAVQSAEEMLKQVEYFVDALSDYQSDFALFPEFFNAPLMGLTDQSSQTDAVRFLASFTEQFRNEMSRMAVTYNINIITGSMPLLEDDRVFNVSYLCRRDGTWEEQRKIHITPHERNDWVIEGGDRLQVFDTDAGRIGILICYDVEFPELPRILAQQGLEILFVPFWTDTKNSYLRVRQCAHARAIENECYVAIAGSVGNLPSVESLDVQYAQSSVFSPSDFAFPHDSVLSETTPNTEMLMFSDLDLDKLKVLRNEGSVTNLKDRRADLYRVEWLGPEPTSRH</sequence>
<feature type="domain" description="CN hydrolase" evidence="2">
    <location>
        <begin position="224"/>
        <end position="479"/>
    </location>
</feature>
<comment type="caution">
    <text evidence="4">The sequence shown here is derived from an EMBL/GenBank/DDBJ whole genome shotgun (WGS) entry which is preliminary data.</text>
</comment>
<evidence type="ECO:0000259" key="2">
    <source>
        <dbReference type="PROSITE" id="PS50263"/>
    </source>
</evidence>
<organism evidence="4 5">
    <name type="scientific">Natronospirillum operosum</name>
    <dbReference type="NCBI Taxonomy" id="2759953"/>
    <lineage>
        <taxon>Bacteria</taxon>
        <taxon>Pseudomonadati</taxon>
        <taxon>Pseudomonadota</taxon>
        <taxon>Gammaproteobacteria</taxon>
        <taxon>Oceanospirillales</taxon>
        <taxon>Natronospirillaceae</taxon>
        <taxon>Natronospirillum</taxon>
    </lineage>
</organism>
<dbReference type="PROSITE" id="PS50263">
    <property type="entry name" value="CN_HYDROLASE"/>
    <property type="match status" value="1"/>
</dbReference>
<evidence type="ECO:0000313" key="4">
    <source>
        <dbReference type="EMBL" id="TGG96094.1"/>
    </source>
</evidence>
<dbReference type="AlphaFoldDB" id="A0A4Z0WE26"/>
<evidence type="ECO:0000259" key="3">
    <source>
        <dbReference type="PROSITE" id="PS51186"/>
    </source>
</evidence>
<dbReference type="InterPro" id="IPR036526">
    <property type="entry name" value="C-N_Hydrolase_sf"/>
</dbReference>
<dbReference type="Gene3D" id="3.40.630.30">
    <property type="match status" value="1"/>
</dbReference>
<dbReference type="CDD" id="cd07574">
    <property type="entry name" value="nitrilase_Rim1_like"/>
    <property type="match status" value="1"/>
</dbReference>
<protein>
    <submittedName>
        <fullName evidence="4">Hydrolase</fullName>
    </submittedName>
</protein>
<dbReference type="Pfam" id="PF00583">
    <property type="entry name" value="Acetyltransf_1"/>
    <property type="match status" value="1"/>
</dbReference>
<dbReference type="SUPFAM" id="SSF55729">
    <property type="entry name" value="Acyl-CoA N-acyltransferases (Nat)"/>
    <property type="match status" value="1"/>
</dbReference>
<accession>A0A4Z0WE26</accession>
<keyword evidence="4" id="KW-0378">Hydrolase</keyword>
<dbReference type="InterPro" id="IPR000182">
    <property type="entry name" value="GNAT_dom"/>
</dbReference>
<dbReference type="GO" id="GO:0016747">
    <property type="term" value="F:acyltransferase activity, transferring groups other than amino-acyl groups"/>
    <property type="evidence" value="ECO:0007669"/>
    <property type="project" value="InterPro"/>
</dbReference>
<dbReference type="InterPro" id="IPR016181">
    <property type="entry name" value="Acyl_CoA_acyltransferase"/>
</dbReference>
<reference evidence="4 5" key="1">
    <citation type="submission" date="2019-04" db="EMBL/GenBank/DDBJ databases">
        <title>Natronospirillum operosus gen. nov., sp. nov., a haloalkaliphilic satellite isolated from decaying biomass of laboratory culture of cyanobacterium Geitlerinema sp. and proposal of Natronospirillaceae fam. nov. and Saccharospirillaceae fam. nov.</title>
        <authorList>
            <person name="Kevbrin V."/>
            <person name="Boltyanskaya Y."/>
            <person name="Koziaeva V."/>
            <person name="Grouzdev D.S."/>
            <person name="Park M."/>
            <person name="Cho J."/>
        </authorList>
    </citation>
    <scope>NUCLEOTIDE SEQUENCE [LARGE SCALE GENOMIC DNA]</scope>
    <source>
        <strain evidence="4 5">G-116</strain>
    </source>
</reference>
<dbReference type="PANTHER" id="PTHR23088">
    <property type="entry name" value="NITRILASE-RELATED"/>
    <property type="match status" value="1"/>
</dbReference>
<dbReference type="OrthoDB" id="9811121at2"/>
<dbReference type="PROSITE" id="PS51186">
    <property type="entry name" value="GNAT"/>
    <property type="match status" value="1"/>
</dbReference>
<dbReference type="InterPro" id="IPR001110">
    <property type="entry name" value="UPF0012_CS"/>
</dbReference>
<dbReference type="Pfam" id="PF00795">
    <property type="entry name" value="CN_hydrolase"/>
    <property type="match status" value="1"/>
</dbReference>
<dbReference type="EMBL" id="SRMF01000001">
    <property type="protein sequence ID" value="TGG96094.1"/>
    <property type="molecule type" value="Genomic_DNA"/>
</dbReference>
<dbReference type="Gene3D" id="3.60.110.10">
    <property type="entry name" value="Carbon-nitrogen hydrolase"/>
    <property type="match status" value="1"/>
</dbReference>
<dbReference type="SUPFAM" id="SSF56317">
    <property type="entry name" value="Carbon-nitrogen hydrolase"/>
    <property type="match status" value="1"/>
</dbReference>
<dbReference type="InterPro" id="IPR003010">
    <property type="entry name" value="C-N_Hydrolase"/>
</dbReference>
<dbReference type="Proteomes" id="UP000297475">
    <property type="component" value="Unassembled WGS sequence"/>
</dbReference>
<name>A0A4Z0WE26_9GAMM</name>
<dbReference type="CDD" id="cd04301">
    <property type="entry name" value="NAT_SF"/>
    <property type="match status" value="1"/>
</dbReference>
<keyword evidence="5" id="KW-1185">Reference proteome</keyword>
<dbReference type="RefSeq" id="WP_135482296.1">
    <property type="nucleotide sequence ID" value="NZ_SRMF01000001.1"/>
</dbReference>
<gene>
    <name evidence="4" type="ORF">E4656_05485</name>
</gene>
<dbReference type="PROSITE" id="PS01227">
    <property type="entry name" value="UPF0012"/>
    <property type="match status" value="1"/>
</dbReference>
<dbReference type="GO" id="GO:0016787">
    <property type="term" value="F:hydrolase activity"/>
    <property type="evidence" value="ECO:0007669"/>
    <property type="project" value="UniProtKB-KW"/>
</dbReference>
<proteinExistence type="inferred from homology"/>
<evidence type="ECO:0000256" key="1">
    <source>
        <dbReference type="ARBA" id="ARBA00010613"/>
    </source>
</evidence>
<feature type="domain" description="N-acetyltransferase" evidence="3">
    <location>
        <begin position="8"/>
        <end position="208"/>
    </location>
</feature>
<comment type="similarity">
    <text evidence="1">Belongs to the carbon-nitrogen hydrolase superfamily. NIT1/NIT2 family.</text>
</comment>